<dbReference type="OrthoDB" id="6235294at2759"/>
<reference evidence="4 6" key="3">
    <citation type="submission" date="2019-07" db="EMBL/GenBank/DDBJ databases">
        <authorList>
            <person name="Jastrzebski P J."/>
            <person name="Paukszto L."/>
            <person name="Jastrzebski P J."/>
        </authorList>
    </citation>
    <scope>NUCLEOTIDE SEQUENCE [LARGE SCALE GENOMIC DNA]</scope>
    <source>
        <strain evidence="4 6">WMS-il1</strain>
    </source>
</reference>
<dbReference type="InterPro" id="IPR000010">
    <property type="entry name" value="Cystatin_dom"/>
</dbReference>
<dbReference type="SUPFAM" id="SSF54403">
    <property type="entry name" value="Cystatin/monellin"/>
    <property type="match status" value="2"/>
</dbReference>
<dbReference type="Proteomes" id="UP000274504">
    <property type="component" value="Unassembled WGS sequence"/>
</dbReference>
<sequence length="283" mass="32039">MLRFALLLLLNCIISSYACNRKYSEAKITAPLPHGVLLGSVSSLTEEDMSDSAFQSALTEALKQLEEVNKCHSFQLVKVIDATKQIVAGVKYTMKLELKPSFSEESEEDCSDFTDSFVDKTKIAEVSVVSKALGDPKYIVTFNPTSHFESDGTMKFTEELNTWSVMTPEDFMMPVFQKAIQEAIDKLNRDVDKCFHYEFVEMVDGEKMLSSKLNYKWRMKVAENYEYQRQECIKLCADDCSGTDVYSAKAFVSPPENGTPQLTEVKFEKRLSASIADDYEPGW</sequence>
<dbReference type="PROSITE" id="PS51257">
    <property type="entry name" value="PROKAR_LIPOPROTEIN"/>
    <property type="match status" value="1"/>
</dbReference>
<organism evidence="7">
    <name type="scientific">Hymenolepis diminuta</name>
    <name type="common">Rat tapeworm</name>
    <dbReference type="NCBI Taxonomy" id="6216"/>
    <lineage>
        <taxon>Eukaryota</taxon>
        <taxon>Metazoa</taxon>
        <taxon>Spiralia</taxon>
        <taxon>Lophotrochozoa</taxon>
        <taxon>Platyhelminthes</taxon>
        <taxon>Cestoda</taxon>
        <taxon>Eucestoda</taxon>
        <taxon>Cyclophyllidea</taxon>
        <taxon>Hymenolepididae</taxon>
        <taxon>Hymenolepis</taxon>
    </lineage>
</organism>
<dbReference type="AlphaFoldDB" id="A0A0R3STP0"/>
<keyword evidence="1" id="KW-0732">Signal</keyword>
<dbReference type="PROSITE" id="PS00287">
    <property type="entry name" value="CYSTATIN"/>
    <property type="match status" value="1"/>
</dbReference>
<dbReference type="CDD" id="cd00042">
    <property type="entry name" value="CY"/>
    <property type="match status" value="1"/>
</dbReference>
<proteinExistence type="predicted"/>
<dbReference type="Proteomes" id="UP000321570">
    <property type="component" value="Unassembled WGS sequence"/>
</dbReference>
<dbReference type="Pfam" id="PF00031">
    <property type="entry name" value="Cystatin"/>
    <property type="match status" value="1"/>
</dbReference>
<gene>
    <name evidence="3" type="ORF">HDID_LOCUS8786</name>
    <name evidence="4" type="ORF">WMSIL1_LOCUS5964</name>
</gene>
<keyword evidence="6" id="KW-1185">Reference proteome</keyword>
<evidence type="ECO:0000313" key="5">
    <source>
        <dbReference type="Proteomes" id="UP000274504"/>
    </source>
</evidence>
<dbReference type="Gene3D" id="3.10.450.10">
    <property type="match status" value="2"/>
</dbReference>
<feature type="chain" id="PRO_5044546576" evidence="1">
    <location>
        <begin position="19"/>
        <end position="283"/>
    </location>
</feature>
<feature type="signal peptide" evidence="1">
    <location>
        <begin position="1"/>
        <end position="18"/>
    </location>
</feature>
<evidence type="ECO:0000259" key="2">
    <source>
        <dbReference type="SMART" id="SM00043"/>
    </source>
</evidence>
<dbReference type="SMART" id="SM00043">
    <property type="entry name" value="CY"/>
    <property type="match status" value="1"/>
</dbReference>
<evidence type="ECO:0000256" key="1">
    <source>
        <dbReference type="SAM" id="SignalP"/>
    </source>
</evidence>
<accession>A0A0R3STP0</accession>
<reference evidence="7" key="1">
    <citation type="submission" date="2017-02" db="UniProtKB">
        <authorList>
            <consortium name="WormBaseParasite"/>
        </authorList>
    </citation>
    <scope>IDENTIFICATION</scope>
</reference>
<dbReference type="InterPro" id="IPR018073">
    <property type="entry name" value="Prot_inh_cystat_CS"/>
</dbReference>
<dbReference type="InterPro" id="IPR046350">
    <property type="entry name" value="Cystatin_sf"/>
</dbReference>
<dbReference type="GO" id="GO:0004869">
    <property type="term" value="F:cysteine-type endopeptidase inhibitor activity"/>
    <property type="evidence" value="ECO:0007669"/>
    <property type="project" value="InterPro"/>
</dbReference>
<evidence type="ECO:0000313" key="7">
    <source>
        <dbReference type="WBParaSite" id="HDID_0000878801-mRNA-1"/>
    </source>
</evidence>
<evidence type="ECO:0000313" key="3">
    <source>
        <dbReference type="EMBL" id="VDL61104.1"/>
    </source>
</evidence>
<name>A0A0R3STP0_HYMDI</name>
<reference evidence="3 5" key="2">
    <citation type="submission" date="2018-11" db="EMBL/GenBank/DDBJ databases">
        <authorList>
            <consortium name="Pathogen Informatics"/>
        </authorList>
    </citation>
    <scope>NUCLEOTIDE SEQUENCE [LARGE SCALE GENOMIC DNA]</scope>
</reference>
<dbReference type="WBParaSite" id="HDID_0000878801-mRNA-1">
    <property type="protein sequence ID" value="HDID_0000878801-mRNA-1"/>
    <property type="gene ID" value="HDID_0000878801"/>
</dbReference>
<dbReference type="EMBL" id="UYSG01011143">
    <property type="protein sequence ID" value="VDL61104.1"/>
    <property type="molecule type" value="Genomic_DNA"/>
</dbReference>
<evidence type="ECO:0000313" key="6">
    <source>
        <dbReference type="Proteomes" id="UP000321570"/>
    </source>
</evidence>
<dbReference type="EMBL" id="CABIJS010000210">
    <property type="protein sequence ID" value="VUZ46155.1"/>
    <property type="molecule type" value="Genomic_DNA"/>
</dbReference>
<protein>
    <submittedName>
        <fullName evidence="7">Cystatin domain-containing protein</fullName>
    </submittedName>
</protein>
<feature type="domain" description="Cystatin" evidence="2">
    <location>
        <begin position="39"/>
        <end position="145"/>
    </location>
</feature>
<evidence type="ECO:0000313" key="4">
    <source>
        <dbReference type="EMBL" id="VUZ46155.1"/>
    </source>
</evidence>